<protein>
    <recommendedName>
        <fullName evidence="1">TniQ domain-containing protein</fullName>
    </recommendedName>
</protein>
<organism evidence="2 3">
    <name type="scientific">Sphingomonas xinjiangensis</name>
    <dbReference type="NCBI Taxonomy" id="643568"/>
    <lineage>
        <taxon>Bacteria</taxon>
        <taxon>Pseudomonadati</taxon>
        <taxon>Pseudomonadota</taxon>
        <taxon>Alphaproteobacteria</taxon>
        <taxon>Sphingomonadales</taxon>
        <taxon>Sphingomonadaceae</taxon>
        <taxon>Sphingomonas</taxon>
    </lineage>
</organism>
<evidence type="ECO:0000313" key="3">
    <source>
        <dbReference type="Proteomes" id="UP000527143"/>
    </source>
</evidence>
<dbReference type="AlphaFoldDB" id="A0A840YQK4"/>
<comment type="caution">
    <text evidence="2">The sequence shown here is derived from an EMBL/GenBank/DDBJ whole genome shotgun (WGS) entry which is preliminary data.</text>
</comment>
<accession>A0A840YQK4</accession>
<dbReference type="EMBL" id="JACIJF010000007">
    <property type="protein sequence ID" value="MBB5711291.1"/>
    <property type="molecule type" value="Genomic_DNA"/>
</dbReference>
<name>A0A840YQK4_9SPHN</name>
<proteinExistence type="predicted"/>
<sequence>MIGVRGLNFAREVSLGRCLDILSSLSGADRTSLEASSISLSDKGFHLGSIQLSSDSISGALFGRVCPRCLEEDLDSKEGPDLCRPFRRGFWDVPHLVICPIHSVALTNCCNSCKVGGNRRQIDPRRCGAGHLIQPGATATASLSGQNYLFRRLSGEPGGGGRFLDDLPVNDAGRVMQAVGRSRLFGREWSAVERCTVDDLVAASSAGFETLANWPNELWHLLDELRERNSGGSKGGPERVYGSLTRWLQHGGGSQFPALASELANHYSATGAKTRHPLISDVQQSAVTVWSLALETGFARERIEQVAAGLGATVIRAHGPPRVSVEEAQRVRALLSRAVKAPAAAARLGLTLDTFKQLRREKILLPISGLVVPLYDVEVLDQLIIECSRGAPSTVEPPPNTLPLVRASRATNRPLHRVVTAILGGDLRPAARLQGSVGFGSILIDVTAVFATPYR</sequence>
<feature type="domain" description="TniQ" evidence="1">
    <location>
        <begin position="64"/>
        <end position="106"/>
    </location>
</feature>
<keyword evidence="3" id="KW-1185">Reference proteome</keyword>
<dbReference type="Pfam" id="PF06527">
    <property type="entry name" value="TniQ"/>
    <property type="match status" value="1"/>
</dbReference>
<gene>
    <name evidence="2" type="ORF">FHT02_002535</name>
</gene>
<evidence type="ECO:0000313" key="2">
    <source>
        <dbReference type="EMBL" id="MBB5711291.1"/>
    </source>
</evidence>
<dbReference type="Proteomes" id="UP000527143">
    <property type="component" value="Unassembled WGS sequence"/>
</dbReference>
<dbReference type="InterPro" id="IPR009492">
    <property type="entry name" value="TniQ"/>
</dbReference>
<evidence type="ECO:0000259" key="1">
    <source>
        <dbReference type="Pfam" id="PF06527"/>
    </source>
</evidence>
<reference evidence="2 3" key="1">
    <citation type="submission" date="2020-08" db="EMBL/GenBank/DDBJ databases">
        <title>Genomic Encyclopedia of Type Strains, Phase IV (KMG-IV): sequencing the most valuable type-strain genomes for metagenomic binning, comparative biology and taxonomic classification.</title>
        <authorList>
            <person name="Goeker M."/>
        </authorList>
    </citation>
    <scope>NUCLEOTIDE SEQUENCE [LARGE SCALE GENOMIC DNA]</scope>
    <source>
        <strain evidence="2 3">DSM 26736</strain>
    </source>
</reference>